<keyword evidence="2" id="KW-1185">Reference proteome</keyword>
<sequence length="242" mass="26256">MNAMQTGEFVAAFREAFGPVPELPLLFRYTDEPLRPAAKAGGCFFKALAEARDGRPVGLNASNIGCGGGKFYTGFSPMPEFVPQFVSLKERYKQTPEMVLDFIAALDLRPGPKAWLEFVRVDAAGTFDGAEGVLFFATPDVLAGLVTWAGFDNDAPDAVAAPFGSGCSTVVSQAVRENRNGGHRCFLGLFHPSVRPWVGADELCFVIPMSRFAGMCGTMRASCLFGTHAWDKVRERINKMNL</sequence>
<dbReference type="Proteomes" id="UP000317465">
    <property type="component" value="Chromosome"/>
</dbReference>
<accession>A0ACA8QU98</accession>
<evidence type="ECO:0000313" key="2">
    <source>
        <dbReference type="Proteomes" id="UP000317465"/>
    </source>
</evidence>
<name>A0ACA8QU98_9BACT</name>
<reference evidence="1 2" key="1">
    <citation type="journal article" date="2020" name="Int. J. Syst. Evol. Microbiol.">
        <title>Alistipes communis sp. nov., Alistipes dispar sp. nov. and Alistipes onderdonkii subsp. vulgaris subsp. nov., isolated from human faeces, and creation of Alistipes onderdonkii subsp. onderdonkii subsp. nov.</title>
        <authorList>
            <person name="Sakamoto M."/>
            <person name="Ikeyama N."/>
            <person name="Ogata Y."/>
            <person name="Suda W."/>
            <person name="Iino T."/>
            <person name="Hattori M."/>
            <person name="Ohkuma M."/>
        </authorList>
    </citation>
    <scope>NUCLEOTIDE SEQUENCE [LARGE SCALE GENOMIC DNA]</scope>
    <source>
        <strain evidence="1 2">5CPYCFAH4</strain>
    </source>
</reference>
<dbReference type="EMBL" id="AP019737">
    <property type="protein sequence ID" value="BBL08378.1"/>
    <property type="molecule type" value="Genomic_DNA"/>
</dbReference>
<gene>
    <name evidence="1" type="ORF">A5CPYCFAH4_06020</name>
</gene>
<organism evidence="1 2">
    <name type="scientific">Alistipes onderdonkii subsp. vulgaris</name>
    <dbReference type="NCBI Taxonomy" id="2585117"/>
    <lineage>
        <taxon>Bacteria</taxon>
        <taxon>Pseudomonadati</taxon>
        <taxon>Bacteroidota</taxon>
        <taxon>Bacteroidia</taxon>
        <taxon>Bacteroidales</taxon>
        <taxon>Rikenellaceae</taxon>
        <taxon>Alistipes</taxon>
    </lineage>
</organism>
<proteinExistence type="predicted"/>
<protein>
    <submittedName>
        <fullName evidence="1">Uncharacterized protein</fullName>
    </submittedName>
</protein>
<evidence type="ECO:0000313" key="1">
    <source>
        <dbReference type="EMBL" id="BBL08378.1"/>
    </source>
</evidence>